<name>A0ABD5QZM0_9EURY</name>
<protein>
    <submittedName>
        <fullName evidence="2">CRISPR system precrRNA processing endoribonuclease RAMP protein Cas6</fullName>
    </submittedName>
</protein>
<evidence type="ECO:0000313" key="2">
    <source>
        <dbReference type="EMBL" id="MFC5278092.1"/>
    </source>
</evidence>
<organism evidence="2 3">
    <name type="scientific">Halorubrum rubrum</name>
    <dbReference type="NCBI Taxonomy" id="1126240"/>
    <lineage>
        <taxon>Archaea</taxon>
        <taxon>Methanobacteriati</taxon>
        <taxon>Methanobacteriota</taxon>
        <taxon>Stenosarchaea group</taxon>
        <taxon>Halobacteria</taxon>
        <taxon>Halobacteriales</taxon>
        <taxon>Haloferacaceae</taxon>
        <taxon>Halorubrum</taxon>
    </lineage>
</organism>
<dbReference type="Gene3D" id="3.30.70.1900">
    <property type="match status" value="1"/>
</dbReference>
<evidence type="ECO:0000313" key="3">
    <source>
        <dbReference type="Proteomes" id="UP001596118"/>
    </source>
</evidence>
<dbReference type="InterPro" id="IPR019267">
    <property type="entry name" value="CRISPR-assoc_Cas6_C"/>
</dbReference>
<dbReference type="RefSeq" id="WP_256410307.1">
    <property type="nucleotide sequence ID" value="NZ_JANHDM010000001.1"/>
</dbReference>
<dbReference type="Pfam" id="PF10040">
    <property type="entry name" value="CRISPR_Cas6"/>
    <property type="match status" value="1"/>
</dbReference>
<dbReference type="Proteomes" id="UP001596118">
    <property type="component" value="Unassembled WGS sequence"/>
</dbReference>
<sequence length="288" mass="31304">METHSESASRLRQVELSLHSDERFDVPQSDGYSVYSALLALLESADEDVSARVHDSEIGSLHNSGLQGPFGEGNRSHHKRVLPDSEYRLALGITDPEDEAIFEGLVSALVLADEPLELTHGRLHIDSFESENTSHETLLSEAAAHDDPSVEIEFRTATCIEEAGSVTTMFPTRTAVFSSLLGKWNKTAPDELELDIDRETLAASVIEKPDARSYRTHSVLVNRVDDSDGNARPIFRQGFSGTCEYAFKDASDSVQNAVTALALFGEYSGVGSAVARGCGDITTEVTDQ</sequence>
<evidence type="ECO:0000259" key="1">
    <source>
        <dbReference type="Pfam" id="PF10040"/>
    </source>
</evidence>
<feature type="domain" description="CRISPR-associated protein Cas6 C-terminal" evidence="1">
    <location>
        <begin position="152"/>
        <end position="280"/>
    </location>
</feature>
<keyword evidence="3" id="KW-1185">Reference proteome</keyword>
<dbReference type="AlphaFoldDB" id="A0ABD5QZM0"/>
<proteinExistence type="predicted"/>
<dbReference type="EMBL" id="JBHSKY010000006">
    <property type="protein sequence ID" value="MFC5278092.1"/>
    <property type="molecule type" value="Genomic_DNA"/>
</dbReference>
<reference evidence="2 3" key="1">
    <citation type="journal article" date="2019" name="Int. J. Syst. Evol. Microbiol.">
        <title>The Global Catalogue of Microorganisms (GCM) 10K type strain sequencing project: providing services to taxonomists for standard genome sequencing and annotation.</title>
        <authorList>
            <consortium name="The Broad Institute Genomics Platform"/>
            <consortium name="The Broad Institute Genome Sequencing Center for Infectious Disease"/>
            <person name="Wu L."/>
            <person name="Ma J."/>
        </authorList>
    </citation>
    <scope>NUCLEOTIDE SEQUENCE [LARGE SCALE GENOMIC DNA]</scope>
    <source>
        <strain evidence="2 3">CGMCC 1.12124</strain>
    </source>
</reference>
<accession>A0ABD5QZM0</accession>
<dbReference type="CDD" id="cd21141">
    <property type="entry name" value="Cas6_III-like"/>
    <property type="match status" value="1"/>
</dbReference>
<gene>
    <name evidence="2" type="primary">cas6</name>
    <name evidence="2" type="ORF">ACFPM1_04850</name>
</gene>
<dbReference type="Gene3D" id="3.30.70.1890">
    <property type="match status" value="1"/>
</dbReference>
<comment type="caution">
    <text evidence="2">The sequence shown here is derived from an EMBL/GenBank/DDBJ whole genome shotgun (WGS) entry which is preliminary data.</text>
</comment>
<dbReference type="InterPro" id="IPR045747">
    <property type="entry name" value="CRISPR-assoc_prot_Cas6_N_sf"/>
</dbReference>